<evidence type="ECO:0000313" key="1">
    <source>
        <dbReference type="EMBL" id="MFC6381533.1"/>
    </source>
</evidence>
<dbReference type="Pfam" id="PF12525">
    <property type="entry name" value="DUF3726"/>
    <property type="match status" value="1"/>
</dbReference>
<sequence length="255" mass="28580">MIVSHNEIVTMVNKAFLGMQREVGEADLIASMVAELQMAGLNGILHFNNASPFILSERDVAIDIIYQGEGEVRLDLHGSSLVCHLPAVMDYVIEKMGSRDHFKVYLQNCHNRWLAYSELAKLAAKGIACLAKWDNGSAPKHTIFTLDKRFVYPDLYFFNEAQANYNTDTDTDTNTNTNTNTNDMVIELSTANFDIEQDIQHFDYKVSTDELYATHQRAWKEGIYVDDEQWAVLKKSATAILVENSEASSKGAGGI</sequence>
<evidence type="ECO:0000313" key="2">
    <source>
        <dbReference type="Proteomes" id="UP001596264"/>
    </source>
</evidence>
<dbReference type="InterPro" id="IPR022201">
    <property type="entry name" value="DUF3726"/>
</dbReference>
<protein>
    <submittedName>
        <fullName evidence="1">DUF3726 domain-containing protein</fullName>
    </submittedName>
</protein>
<gene>
    <name evidence="1" type="ORF">ACFP58_08710</name>
</gene>
<keyword evidence="2" id="KW-1185">Reference proteome</keyword>
<proteinExistence type="predicted"/>
<organism evidence="1 2">
    <name type="scientific">Psychrobacter glacincola</name>
    <dbReference type="NCBI Taxonomy" id="56810"/>
    <lineage>
        <taxon>Bacteria</taxon>
        <taxon>Pseudomonadati</taxon>
        <taxon>Pseudomonadota</taxon>
        <taxon>Gammaproteobacteria</taxon>
        <taxon>Moraxellales</taxon>
        <taxon>Moraxellaceae</taxon>
        <taxon>Psychrobacter</taxon>
    </lineage>
</organism>
<comment type="caution">
    <text evidence="1">The sequence shown here is derived from an EMBL/GenBank/DDBJ whole genome shotgun (WGS) entry which is preliminary data.</text>
</comment>
<accession>A0ABW1WAB5</accession>
<dbReference type="Proteomes" id="UP001596264">
    <property type="component" value="Unassembled WGS sequence"/>
</dbReference>
<name>A0ABW1WAB5_9GAMM</name>
<dbReference type="RefSeq" id="WP_201561731.1">
    <property type="nucleotide sequence ID" value="NZ_CAJGZK010000004.1"/>
</dbReference>
<dbReference type="EMBL" id="JBHSTZ010000025">
    <property type="protein sequence ID" value="MFC6381533.1"/>
    <property type="molecule type" value="Genomic_DNA"/>
</dbReference>
<reference evidence="2" key="1">
    <citation type="journal article" date="2019" name="Int. J. Syst. Evol. Microbiol.">
        <title>The Global Catalogue of Microorganisms (GCM) 10K type strain sequencing project: providing services to taxonomists for standard genome sequencing and annotation.</title>
        <authorList>
            <consortium name="The Broad Institute Genomics Platform"/>
            <consortium name="The Broad Institute Genome Sequencing Center for Infectious Disease"/>
            <person name="Wu L."/>
            <person name="Ma J."/>
        </authorList>
    </citation>
    <scope>NUCLEOTIDE SEQUENCE [LARGE SCALE GENOMIC DNA]</scope>
    <source>
        <strain evidence="2">CCM 2050</strain>
    </source>
</reference>